<evidence type="ECO:0000256" key="3">
    <source>
        <dbReference type="ARBA" id="ARBA00006027"/>
    </source>
</evidence>
<comment type="similarity">
    <text evidence="4">In the C-terminal section; belongs to the pectinesterase family.</text>
</comment>
<evidence type="ECO:0000313" key="10">
    <source>
        <dbReference type="EMBL" id="KAF3447228.1"/>
    </source>
</evidence>
<protein>
    <recommendedName>
        <fullName evidence="9">Pectinesterase inhibitor domain-containing protein</fullName>
    </recommendedName>
</protein>
<dbReference type="SMART" id="SM00856">
    <property type="entry name" value="PMEI"/>
    <property type="match status" value="1"/>
</dbReference>
<dbReference type="GO" id="GO:0030599">
    <property type="term" value="F:pectinesterase activity"/>
    <property type="evidence" value="ECO:0007669"/>
    <property type="project" value="InterPro"/>
</dbReference>
<keyword evidence="8" id="KW-0732">Signal</keyword>
<proteinExistence type="inferred from homology"/>
<feature type="signal peptide" evidence="8">
    <location>
        <begin position="1"/>
        <end position="26"/>
    </location>
</feature>
<dbReference type="GO" id="GO:0045490">
    <property type="term" value="P:pectin catabolic process"/>
    <property type="evidence" value="ECO:0007669"/>
    <property type="project" value="UniProtKB-UniPathway"/>
</dbReference>
<reference evidence="10" key="1">
    <citation type="submission" date="2020-03" db="EMBL/GenBank/DDBJ databases">
        <title>A high-quality chromosome-level genome assembly of a woody plant with both climbing and erect habits, Rhamnella rubrinervis.</title>
        <authorList>
            <person name="Lu Z."/>
            <person name="Yang Y."/>
            <person name="Zhu X."/>
            <person name="Sun Y."/>
        </authorList>
    </citation>
    <scope>NUCLEOTIDE SEQUENCE</scope>
    <source>
        <strain evidence="10">BYM</strain>
        <tissue evidence="10">Leaf</tissue>
    </source>
</reference>
<evidence type="ECO:0000256" key="2">
    <source>
        <dbReference type="ARBA" id="ARBA00005184"/>
    </source>
</evidence>
<dbReference type="SUPFAM" id="SSF101148">
    <property type="entry name" value="Plant invertase/pectin methylesterase inhibitor"/>
    <property type="match status" value="1"/>
</dbReference>
<dbReference type="InterPro" id="IPR006501">
    <property type="entry name" value="Pectinesterase_inhib_dom"/>
</dbReference>
<dbReference type="InterPro" id="IPR035513">
    <property type="entry name" value="Invertase/methylesterase_inhib"/>
</dbReference>
<dbReference type="OrthoDB" id="2019149at2759"/>
<name>A0A8K0H7X0_9ROSA</name>
<feature type="chain" id="PRO_5035443266" description="Pectinesterase inhibitor domain-containing protein" evidence="8">
    <location>
        <begin position="27"/>
        <end position="546"/>
    </location>
</feature>
<dbReference type="AlphaFoldDB" id="A0A8K0H7X0"/>
<evidence type="ECO:0000256" key="5">
    <source>
        <dbReference type="ARBA" id="ARBA00022512"/>
    </source>
</evidence>
<keyword evidence="5" id="KW-0134">Cell wall</keyword>
<dbReference type="GO" id="GO:0004857">
    <property type="term" value="F:enzyme inhibitor activity"/>
    <property type="evidence" value="ECO:0007669"/>
    <property type="project" value="InterPro"/>
</dbReference>
<evidence type="ECO:0000256" key="4">
    <source>
        <dbReference type="ARBA" id="ARBA00007786"/>
    </source>
</evidence>
<keyword evidence="6" id="KW-0378">Hydrolase</keyword>
<dbReference type="CDD" id="cd15798">
    <property type="entry name" value="PMEI-like_3"/>
    <property type="match status" value="1"/>
</dbReference>
<accession>A0A8K0H7X0</accession>
<dbReference type="Proteomes" id="UP000796880">
    <property type="component" value="Unassembled WGS sequence"/>
</dbReference>
<dbReference type="InterPro" id="IPR000070">
    <property type="entry name" value="Pectinesterase_cat"/>
</dbReference>
<dbReference type="Pfam" id="PF01095">
    <property type="entry name" value="Pectinesterase"/>
    <property type="match status" value="1"/>
</dbReference>
<dbReference type="EMBL" id="VOIH02000005">
    <property type="protein sequence ID" value="KAF3447228.1"/>
    <property type="molecule type" value="Genomic_DNA"/>
</dbReference>
<dbReference type="SUPFAM" id="SSF51126">
    <property type="entry name" value="Pectin lyase-like"/>
    <property type="match status" value="1"/>
</dbReference>
<evidence type="ECO:0000256" key="1">
    <source>
        <dbReference type="ARBA" id="ARBA00004191"/>
    </source>
</evidence>
<organism evidence="10 11">
    <name type="scientific">Rhamnella rubrinervis</name>
    <dbReference type="NCBI Taxonomy" id="2594499"/>
    <lineage>
        <taxon>Eukaryota</taxon>
        <taxon>Viridiplantae</taxon>
        <taxon>Streptophyta</taxon>
        <taxon>Embryophyta</taxon>
        <taxon>Tracheophyta</taxon>
        <taxon>Spermatophyta</taxon>
        <taxon>Magnoliopsida</taxon>
        <taxon>eudicotyledons</taxon>
        <taxon>Gunneridae</taxon>
        <taxon>Pentapetalae</taxon>
        <taxon>rosids</taxon>
        <taxon>fabids</taxon>
        <taxon>Rosales</taxon>
        <taxon>Rhamnaceae</taxon>
        <taxon>rhamnoid group</taxon>
        <taxon>Rhamneae</taxon>
        <taxon>Rhamnella</taxon>
    </lineage>
</organism>
<evidence type="ECO:0000313" key="11">
    <source>
        <dbReference type="Proteomes" id="UP000796880"/>
    </source>
</evidence>
<dbReference type="Pfam" id="PF04043">
    <property type="entry name" value="PMEI"/>
    <property type="match status" value="1"/>
</dbReference>
<evidence type="ECO:0000259" key="9">
    <source>
        <dbReference type="SMART" id="SM00856"/>
    </source>
</evidence>
<dbReference type="PANTHER" id="PTHR31707">
    <property type="entry name" value="PECTINESTERASE"/>
    <property type="match status" value="1"/>
</dbReference>
<evidence type="ECO:0000256" key="8">
    <source>
        <dbReference type="SAM" id="SignalP"/>
    </source>
</evidence>
<keyword evidence="5" id="KW-0964">Secreted</keyword>
<sequence>MAAKPFSFIGFTFLILFPLLCSPSYAVEITDPTTPLSPETICKSTPYPSSCTSILPKGHKANVYDSGRFSIRKSLRQSLRLQKLVEMQLLRSSRFSLPTIRALLDCKYLASQNVDYLSTCIGTVNKTSKVLRTLEAEELQTLLSSISTNLQTCLEGLQTTSSTQNVDKEVLVSLSNDYKLHGVSLALFKSGWKPKHRDASALRPRNHRRFRNGQLPLRMSDKSRAIYEKALKWRRKLIQEGDEEVVIKDIVVVSQEGWGNFTTINEAIAAAPNNSAASDGYFLIYVAAGEYQEYVSIESNKKYLFLLGDGLLSILQLLVKSVVAEGFLAVDLTFRNTAGPSKMQAVALRSGADFSTFYRCSFEGYQDTLYTHSKRQFYRECDIYGTIDFILGNAAVVLQNCNIYLRLPIKGQFDPITAQGRTDPNQNTGTSIHNCTIKAAEDLGTTRTYLGRPWKEYSTVVYMQSFMDGLIESAGWSVWNGDFALSTLYYAEYNNTGPGSNTSMRVTWPGYHVIGASDAANFTVSNFLLGDNWLPRTGVPYTGGLI</sequence>
<comment type="pathway">
    <text evidence="2">Glycan metabolism; pectin degradation; 2-dehydro-3-deoxy-D-gluconate from pectin: step 1/5.</text>
</comment>
<dbReference type="FunFam" id="2.160.20.10:FF:000001">
    <property type="entry name" value="Pectinesterase"/>
    <property type="match status" value="1"/>
</dbReference>
<dbReference type="Gene3D" id="2.160.20.10">
    <property type="entry name" value="Single-stranded right-handed beta-helix, Pectin lyase-like"/>
    <property type="match status" value="1"/>
</dbReference>
<feature type="domain" description="Pectinesterase inhibitor" evidence="9">
    <location>
        <begin position="33"/>
        <end position="187"/>
    </location>
</feature>
<comment type="caution">
    <text evidence="10">The sequence shown here is derived from an EMBL/GenBank/DDBJ whole genome shotgun (WGS) entry which is preliminary data.</text>
</comment>
<dbReference type="InterPro" id="IPR011050">
    <property type="entry name" value="Pectin_lyase_fold/virulence"/>
</dbReference>
<gene>
    <name evidence="10" type="ORF">FNV43_RR12408</name>
</gene>
<comment type="subcellular location">
    <subcellularLocation>
        <location evidence="1">Secreted</location>
        <location evidence="1">Cell wall</location>
    </subcellularLocation>
</comment>
<keyword evidence="7" id="KW-0063">Aspartyl esterase</keyword>
<evidence type="ECO:0000256" key="7">
    <source>
        <dbReference type="ARBA" id="ARBA00023085"/>
    </source>
</evidence>
<comment type="similarity">
    <text evidence="3">In the N-terminal section; belongs to the PMEI family.</text>
</comment>
<evidence type="ECO:0000256" key="6">
    <source>
        <dbReference type="ARBA" id="ARBA00022801"/>
    </source>
</evidence>
<dbReference type="UniPathway" id="UPA00545">
    <property type="reaction ID" value="UER00823"/>
</dbReference>
<dbReference type="Gene3D" id="1.20.140.40">
    <property type="entry name" value="Invertase/pectin methylesterase inhibitor family protein"/>
    <property type="match status" value="1"/>
</dbReference>
<dbReference type="GO" id="GO:0042545">
    <property type="term" value="P:cell wall modification"/>
    <property type="evidence" value="ECO:0007669"/>
    <property type="project" value="InterPro"/>
</dbReference>
<dbReference type="InterPro" id="IPR012334">
    <property type="entry name" value="Pectin_lyas_fold"/>
</dbReference>
<keyword evidence="11" id="KW-1185">Reference proteome</keyword>